<organism evidence="2 3">
    <name type="scientific">Dictyocaulus viviparus</name>
    <name type="common">Bovine lungworm</name>
    <dbReference type="NCBI Taxonomy" id="29172"/>
    <lineage>
        <taxon>Eukaryota</taxon>
        <taxon>Metazoa</taxon>
        <taxon>Ecdysozoa</taxon>
        <taxon>Nematoda</taxon>
        <taxon>Chromadorea</taxon>
        <taxon>Rhabditida</taxon>
        <taxon>Rhabditina</taxon>
        <taxon>Rhabditomorpha</taxon>
        <taxon>Strongyloidea</taxon>
        <taxon>Metastrongylidae</taxon>
        <taxon>Dictyocaulus</taxon>
    </lineage>
</organism>
<name>A0A0D8XCW3_DICVI</name>
<dbReference type="AlphaFoldDB" id="A0A0D8XCW3"/>
<dbReference type="Proteomes" id="UP000053766">
    <property type="component" value="Unassembled WGS sequence"/>
</dbReference>
<evidence type="ECO:0000256" key="1">
    <source>
        <dbReference type="SAM" id="Coils"/>
    </source>
</evidence>
<evidence type="ECO:0000313" key="3">
    <source>
        <dbReference type="Proteomes" id="UP000053766"/>
    </source>
</evidence>
<dbReference type="OrthoDB" id="5857515at2759"/>
<keyword evidence="1" id="KW-0175">Coiled coil</keyword>
<feature type="coiled-coil region" evidence="1">
    <location>
        <begin position="17"/>
        <end position="61"/>
    </location>
</feature>
<dbReference type="EMBL" id="KN716662">
    <property type="protein sequence ID" value="KJH42460.1"/>
    <property type="molecule type" value="Genomic_DNA"/>
</dbReference>
<reference evidence="2 3" key="1">
    <citation type="submission" date="2013-11" db="EMBL/GenBank/DDBJ databases">
        <title>Draft genome of the bovine lungworm Dictyocaulus viviparus.</title>
        <authorList>
            <person name="Mitreva M."/>
        </authorList>
    </citation>
    <scope>NUCLEOTIDE SEQUENCE [LARGE SCALE GENOMIC DNA]</scope>
    <source>
        <strain evidence="2 3">HannoverDv2000</strain>
    </source>
</reference>
<sequence>MAVPKKRKKTKRPKFPDDELKNRIADLHKRMKILQVKDPAIEKLMDSVNQSLEAIKALEEVYINIDNEAKSRMQKLIEEFEHLKTLRERVSLNIICSLKHMLDKLSNFLNAAELTIITVIKLFSTKKMRDKHHFHHETNREQQQNGDRPSFWLNMLKSIIGL</sequence>
<accession>A0A0D8XCW3</accession>
<gene>
    <name evidence="2" type="ORF">DICVIV_11542</name>
</gene>
<keyword evidence="3" id="KW-1185">Reference proteome</keyword>
<proteinExistence type="predicted"/>
<protein>
    <submittedName>
        <fullName evidence="2">Uncharacterized protein</fullName>
    </submittedName>
</protein>
<evidence type="ECO:0000313" key="2">
    <source>
        <dbReference type="EMBL" id="KJH42460.1"/>
    </source>
</evidence>
<reference evidence="3" key="2">
    <citation type="journal article" date="2016" name="Sci. Rep.">
        <title>Dictyocaulus viviparus genome, variome and transcriptome elucidate lungworm biology and support future intervention.</title>
        <authorList>
            <person name="McNulty S.N."/>
            <person name="Strube C."/>
            <person name="Rosa B.A."/>
            <person name="Martin J.C."/>
            <person name="Tyagi R."/>
            <person name="Choi Y.J."/>
            <person name="Wang Q."/>
            <person name="Hallsworth Pepin K."/>
            <person name="Zhang X."/>
            <person name="Ozersky P."/>
            <person name="Wilson R.K."/>
            <person name="Sternberg P.W."/>
            <person name="Gasser R.B."/>
            <person name="Mitreva M."/>
        </authorList>
    </citation>
    <scope>NUCLEOTIDE SEQUENCE [LARGE SCALE GENOMIC DNA]</scope>
    <source>
        <strain evidence="3">HannoverDv2000</strain>
    </source>
</reference>